<feature type="domain" description="CBM21" evidence="2">
    <location>
        <begin position="174"/>
        <end position="287"/>
    </location>
</feature>
<dbReference type="GO" id="GO:0005979">
    <property type="term" value="P:regulation of glycogen biosynthetic process"/>
    <property type="evidence" value="ECO:0007669"/>
    <property type="project" value="TreeGrafter"/>
</dbReference>
<dbReference type="PROSITE" id="PS51159">
    <property type="entry name" value="CBM21"/>
    <property type="match status" value="1"/>
</dbReference>
<evidence type="ECO:0000313" key="4">
    <source>
        <dbReference type="Proteomes" id="UP001153269"/>
    </source>
</evidence>
<feature type="compositionally biased region" description="Pro residues" evidence="1">
    <location>
        <begin position="48"/>
        <end position="68"/>
    </location>
</feature>
<evidence type="ECO:0000313" key="3">
    <source>
        <dbReference type="EMBL" id="CAB1457782.1"/>
    </source>
</evidence>
<name>A0A9N7VZ06_PLEPL</name>
<dbReference type="InterPro" id="IPR005036">
    <property type="entry name" value="CBM21_dom"/>
</dbReference>
<dbReference type="PANTHER" id="PTHR12307">
    <property type="entry name" value="PROTEIN PHOSPHATASE 1 REGULATORY SUBUNIT"/>
    <property type="match status" value="1"/>
</dbReference>
<comment type="caution">
    <text evidence="3">The sequence shown here is derived from an EMBL/GenBank/DDBJ whole genome shotgun (WGS) entry which is preliminary data.</text>
</comment>
<dbReference type="EMBL" id="CADEAL010004357">
    <property type="protein sequence ID" value="CAB1457782.1"/>
    <property type="molecule type" value="Genomic_DNA"/>
</dbReference>
<evidence type="ECO:0000256" key="1">
    <source>
        <dbReference type="SAM" id="MobiDB-lite"/>
    </source>
</evidence>
<dbReference type="Gene3D" id="2.60.40.2440">
    <property type="entry name" value="Carbohydrate binding type-21 domain"/>
    <property type="match status" value="1"/>
</dbReference>
<dbReference type="InterPro" id="IPR050782">
    <property type="entry name" value="PP1_regulatory_subunit_3"/>
</dbReference>
<feature type="compositionally biased region" description="Polar residues" evidence="1">
    <location>
        <begin position="10"/>
        <end position="38"/>
    </location>
</feature>
<keyword evidence="4" id="KW-1185">Reference proteome</keyword>
<dbReference type="GO" id="GO:2001069">
    <property type="term" value="F:glycogen binding"/>
    <property type="evidence" value="ECO:0007669"/>
    <property type="project" value="TreeGrafter"/>
</dbReference>
<protein>
    <recommendedName>
        <fullName evidence="2">CBM21 domain-containing protein</fullName>
    </recommendedName>
</protein>
<dbReference type="Proteomes" id="UP001153269">
    <property type="component" value="Unassembled WGS sequence"/>
</dbReference>
<evidence type="ECO:0000259" key="2">
    <source>
        <dbReference type="PROSITE" id="PS51159"/>
    </source>
</evidence>
<reference evidence="3" key="1">
    <citation type="submission" date="2020-03" db="EMBL/GenBank/DDBJ databases">
        <authorList>
            <person name="Weist P."/>
        </authorList>
    </citation>
    <scope>NUCLEOTIDE SEQUENCE</scope>
</reference>
<feature type="region of interest" description="Disordered" evidence="1">
    <location>
        <begin position="1"/>
        <end position="82"/>
    </location>
</feature>
<proteinExistence type="predicted"/>
<dbReference type="PANTHER" id="PTHR12307:SF4">
    <property type="entry name" value="PROTEIN PHOSPHATASE 1 REGULATORY SUBUNIT 3D"/>
    <property type="match status" value="1"/>
</dbReference>
<accession>A0A9N7VZ06</accession>
<dbReference type="InterPro" id="IPR038175">
    <property type="entry name" value="CBM21_dom_sf"/>
</dbReference>
<dbReference type="AlphaFoldDB" id="A0A9N7VZ06"/>
<organism evidence="3 4">
    <name type="scientific">Pleuronectes platessa</name>
    <name type="common">European plaice</name>
    <dbReference type="NCBI Taxonomy" id="8262"/>
    <lineage>
        <taxon>Eukaryota</taxon>
        <taxon>Metazoa</taxon>
        <taxon>Chordata</taxon>
        <taxon>Craniata</taxon>
        <taxon>Vertebrata</taxon>
        <taxon>Euteleostomi</taxon>
        <taxon>Actinopterygii</taxon>
        <taxon>Neopterygii</taxon>
        <taxon>Teleostei</taxon>
        <taxon>Neoteleostei</taxon>
        <taxon>Acanthomorphata</taxon>
        <taxon>Carangaria</taxon>
        <taxon>Pleuronectiformes</taxon>
        <taxon>Pleuronectoidei</taxon>
        <taxon>Pleuronectidae</taxon>
        <taxon>Pleuronectes</taxon>
    </lineage>
</organism>
<dbReference type="GO" id="GO:0008157">
    <property type="term" value="F:protein phosphatase 1 binding"/>
    <property type="evidence" value="ECO:0007669"/>
    <property type="project" value="TreeGrafter"/>
</dbReference>
<sequence length="307" mass="34780">MADTCDKWQQRGSSERSGVQLQFIRGSSSVSNSKTTTIRLRDIYDPKPQSPKPPVRIRPPPPRTPPGTEPGLSPGTTTEPPVRTIMRKRAQSLPSSAERTKELRSPQVRFVDSLGLELEEVKVFKVQEHPLIPQHVTFRLLMSSELAFRKSQELSLPYFKPCFPENMEAQPDFQKRLCTQSVCLQRVMCSEQGITGTIQALNLAYEKEVTVHYSFTNWRTHTAASACWVSSANHGENGAPEADTFRFRLPVPPFILQPGAVLEFAVRYHVRGSDYWDNNNGNNYKLSCHSYKVAVPRECEDSMLHFT</sequence>
<gene>
    <name evidence="3" type="ORF">PLEPLA_LOCUS45609</name>
</gene>
<dbReference type="Pfam" id="PF03370">
    <property type="entry name" value="CBM_21"/>
    <property type="match status" value="1"/>
</dbReference>
<dbReference type="GO" id="GO:0000164">
    <property type="term" value="C:protein phosphatase type 1 complex"/>
    <property type="evidence" value="ECO:0007669"/>
    <property type="project" value="TreeGrafter"/>
</dbReference>